<dbReference type="AlphaFoldDB" id="X0WML0"/>
<comment type="caution">
    <text evidence="2">The sequence shown here is derived from an EMBL/GenBank/DDBJ whole genome shotgun (WGS) entry which is preliminary data.</text>
</comment>
<organism evidence="2">
    <name type="scientific">marine sediment metagenome</name>
    <dbReference type="NCBI Taxonomy" id="412755"/>
    <lineage>
        <taxon>unclassified sequences</taxon>
        <taxon>metagenomes</taxon>
        <taxon>ecological metagenomes</taxon>
    </lineage>
</organism>
<sequence length="72" mass="8904">RDPKAFMERRKPLKRAHEIMKTYEIVMKAVALDEKYENRRQRSKEKKKATQRWKEKHYLEPYRSNKKSEPAL</sequence>
<name>X0WML0_9ZZZZ</name>
<gene>
    <name evidence="2" type="ORF">S01H1_34076</name>
</gene>
<protein>
    <submittedName>
        <fullName evidence="2">Uncharacterized protein</fullName>
    </submittedName>
</protein>
<evidence type="ECO:0000313" key="2">
    <source>
        <dbReference type="EMBL" id="GAG13931.1"/>
    </source>
</evidence>
<reference evidence="2" key="1">
    <citation type="journal article" date="2014" name="Front. Microbiol.">
        <title>High frequency of phylogenetically diverse reductive dehalogenase-homologous genes in deep subseafloor sedimentary metagenomes.</title>
        <authorList>
            <person name="Kawai M."/>
            <person name="Futagami T."/>
            <person name="Toyoda A."/>
            <person name="Takaki Y."/>
            <person name="Nishi S."/>
            <person name="Hori S."/>
            <person name="Arai W."/>
            <person name="Tsubouchi T."/>
            <person name="Morono Y."/>
            <person name="Uchiyama I."/>
            <person name="Ito T."/>
            <person name="Fujiyama A."/>
            <person name="Inagaki F."/>
            <person name="Takami H."/>
        </authorList>
    </citation>
    <scope>NUCLEOTIDE SEQUENCE</scope>
    <source>
        <strain evidence="2">Expedition CK06-06</strain>
    </source>
</reference>
<feature type="non-terminal residue" evidence="2">
    <location>
        <position position="1"/>
    </location>
</feature>
<proteinExistence type="predicted"/>
<feature type="compositionally biased region" description="Basic residues" evidence="1">
    <location>
        <begin position="41"/>
        <end position="51"/>
    </location>
</feature>
<dbReference type="EMBL" id="BARS01021193">
    <property type="protein sequence ID" value="GAG13931.1"/>
    <property type="molecule type" value="Genomic_DNA"/>
</dbReference>
<accession>X0WML0</accession>
<evidence type="ECO:0000256" key="1">
    <source>
        <dbReference type="SAM" id="MobiDB-lite"/>
    </source>
</evidence>
<feature type="region of interest" description="Disordered" evidence="1">
    <location>
        <begin position="37"/>
        <end position="72"/>
    </location>
</feature>